<feature type="transmembrane region" description="Helical" evidence="7">
    <location>
        <begin position="297"/>
        <end position="319"/>
    </location>
</feature>
<keyword evidence="10" id="KW-1185">Reference proteome</keyword>
<evidence type="ECO:0000256" key="6">
    <source>
        <dbReference type="SAM" id="MobiDB-lite"/>
    </source>
</evidence>
<dbReference type="InterPro" id="IPR003594">
    <property type="entry name" value="HATPase_dom"/>
</dbReference>
<dbReference type="InterPro" id="IPR036890">
    <property type="entry name" value="HATPase_C_sf"/>
</dbReference>
<feature type="compositionally biased region" description="Polar residues" evidence="6">
    <location>
        <begin position="802"/>
        <end position="821"/>
    </location>
</feature>
<reference evidence="9" key="1">
    <citation type="submission" date="2021-04" db="EMBL/GenBank/DDBJ databases">
        <title>Biosynthetic gene clusters of Dactylosporangioum roseum.</title>
        <authorList>
            <person name="Hartkoorn R.C."/>
            <person name="Beaudoing E."/>
            <person name="Hot D."/>
            <person name="Moureu S."/>
        </authorList>
    </citation>
    <scope>NUCLEOTIDE SEQUENCE</scope>
    <source>
        <strain evidence="9">NRRL B-16295</strain>
    </source>
</reference>
<keyword evidence="7" id="KW-1133">Transmembrane helix</keyword>
<dbReference type="EC" id="2.7.13.3" evidence="2"/>
<evidence type="ECO:0000313" key="9">
    <source>
        <dbReference type="EMBL" id="UWZ40797.1"/>
    </source>
</evidence>
<dbReference type="Pfam" id="PF02518">
    <property type="entry name" value="HATPase_c"/>
    <property type="match status" value="1"/>
</dbReference>
<organism evidence="9 10">
    <name type="scientific">Dactylosporangium roseum</name>
    <dbReference type="NCBI Taxonomy" id="47989"/>
    <lineage>
        <taxon>Bacteria</taxon>
        <taxon>Bacillati</taxon>
        <taxon>Actinomycetota</taxon>
        <taxon>Actinomycetes</taxon>
        <taxon>Micromonosporales</taxon>
        <taxon>Micromonosporaceae</taxon>
        <taxon>Dactylosporangium</taxon>
    </lineage>
</organism>
<evidence type="ECO:0000313" key="10">
    <source>
        <dbReference type="Proteomes" id="UP001058271"/>
    </source>
</evidence>
<dbReference type="PANTHER" id="PTHR45436:SF5">
    <property type="entry name" value="SENSOR HISTIDINE KINASE TRCS"/>
    <property type="match status" value="1"/>
</dbReference>
<evidence type="ECO:0000256" key="1">
    <source>
        <dbReference type="ARBA" id="ARBA00000085"/>
    </source>
</evidence>
<dbReference type="Gene3D" id="3.30.565.10">
    <property type="entry name" value="Histidine kinase-like ATPase, C-terminal domain"/>
    <property type="match status" value="1"/>
</dbReference>
<dbReference type="Proteomes" id="UP001058271">
    <property type="component" value="Chromosome"/>
</dbReference>
<dbReference type="Pfam" id="PF08376">
    <property type="entry name" value="NIT"/>
    <property type="match status" value="1"/>
</dbReference>
<keyword evidence="4" id="KW-0808">Transferase</keyword>
<dbReference type="InterPro" id="IPR013587">
    <property type="entry name" value="Nitrate/nitrite_sensing"/>
</dbReference>
<feature type="compositionally biased region" description="Basic and acidic residues" evidence="6">
    <location>
        <begin position="780"/>
        <end position="789"/>
    </location>
</feature>
<dbReference type="SMART" id="SM00387">
    <property type="entry name" value="HATPase_c"/>
    <property type="match status" value="1"/>
</dbReference>
<dbReference type="SUPFAM" id="SSF55874">
    <property type="entry name" value="ATPase domain of HSP90 chaperone/DNA topoisomerase II/histidine kinase"/>
    <property type="match status" value="1"/>
</dbReference>
<gene>
    <name evidence="9" type="ORF">Drose_36575</name>
</gene>
<comment type="catalytic activity">
    <reaction evidence="1">
        <text>ATP + protein L-histidine = ADP + protein N-phospho-L-histidine.</text>
        <dbReference type="EC" id="2.7.13.3"/>
    </reaction>
</comment>
<evidence type="ECO:0000256" key="5">
    <source>
        <dbReference type="ARBA" id="ARBA00022777"/>
    </source>
</evidence>
<evidence type="ECO:0000256" key="7">
    <source>
        <dbReference type="SAM" id="Phobius"/>
    </source>
</evidence>
<keyword evidence="5" id="KW-0418">Kinase</keyword>
<sequence length="821" mass="88041">MVLVPGVVAVLLWLVASGYLVFQGWYNREVANGVRTVSIPAVSALASIQQERRLSVAYLSQPSKGVQDLLEQRQQTDQRLSKLRTVADAGLANAPESIVTRWKAVTGFLDQLSGVRSTIDAKSADAQDAYDFYNQLLDAATALFDTQARMVPDATATKGGIAATEVWRASDLMSRAGSAIEAAFGARALSDQDHLAFVNLVGAYRFGLTSVAPHLQPEVRQRYENVMASDTWKQLVIAENAIIANGPWRSGVPRALPVDVARWQVLTRQVSDDLINLTVLEADQVSAQTLRTGNNQLLVASLGSLIALCVAIAAILWAVRQSQILVDQGLSVRLARLGRDAAETVDQRLPAMMDRLRRREPVDLDVELPTKDYGSDEIGQVADVINRSLHAAAGAAVDEAKTRAAGTAMLMGVARRPQRPLQRGLQVIEGLQNRIGDEEVLPQLFDIHHQLNQTRRFLENLVILAGGQIGRRFKNPVPLRRVLLAAFAETQDYQRITLRDAPDVALVGPAIAGTVHLLAELLDNALAFSSPTTTVWVTCVEVPHGVAVEIEDAGVGMNAEAVERANELLATAPTPDVTELKGGTQVGLHVVAELAKRDGVQVSLRRSAYGGLLAIVLLPERVLSAVGAVGAESPDVPAAERTDARTHPAVPRATRPDDVRRYDLRPTAGVATVAAVATAPAASSGSILESHETHAVHSGTHRRADLTGGVMSSDFSNGSAVIPRQPASFTASGFGAEPPNPQAATRPALPHRQPQQHLAPELLEEDAPATRAQETTVAKSPEDVRDRYARYQRGRAGLTPSDGRTANYDNTFTSADQGGEA</sequence>
<dbReference type="EMBL" id="CP073721">
    <property type="protein sequence ID" value="UWZ40797.1"/>
    <property type="molecule type" value="Genomic_DNA"/>
</dbReference>
<evidence type="ECO:0000256" key="2">
    <source>
        <dbReference type="ARBA" id="ARBA00012438"/>
    </source>
</evidence>
<protein>
    <recommendedName>
        <fullName evidence="2">histidine kinase</fullName>
        <ecNumber evidence="2">2.7.13.3</ecNumber>
    </recommendedName>
</protein>
<proteinExistence type="predicted"/>
<evidence type="ECO:0000259" key="8">
    <source>
        <dbReference type="SMART" id="SM00387"/>
    </source>
</evidence>
<dbReference type="InterPro" id="IPR050428">
    <property type="entry name" value="TCS_sensor_his_kinase"/>
</dbReference>
<feature type="domain" description="Histidine kinase/HSP90-like ATPase" evidence="8">
    <location>
        <begin position="510"/>
        <end position="622"/>
    </location>
</feature>
<evidence type="ECO:0000256" key="4">
    <source>
        <dbReference type="ARBA" id="ARBA00022679"/>
    </source>
</evidence>
<keyword evidence="3" id="KW-0597">Phosphoprotein</keyword>
<name>A0ABY5ZJ97_9ACTN</name>
<accession>A0ABY5ZJ97</accession>
<feature type="region of interest" description="Disordered" evidence="6">
    <location>
        <begin position="728"/>
        <end position="821"/>
    </location>
</feature>
<dbReference type="PANTHER" id="PTHR45436">
    <property type="entry name" value="SENSOR HISTIDINE KINASE YKOH"/>
    <property type="match status" value="1"/>
</dbReference>
<keyword evidence="7" id="KW-0812">Transmembrane</keyword>
<keyword evidence="7" id="KW-0472">Membrane</keyword>
<feature type="region of interest" description="Disordered" evidence="6">
    <location>
        <begin position="681"/>
        <end position="711"/>
    </location>
</feature>
<evidence type="ECO:0000256" key="3">
    <source>
        <dbReference type="ARBA" id="ARBA00022553"/>
    </source>
</evidence>